<dbReference type="InterPro" id="IPR005905">
    <property type="entry name" value="D_ala_D_ala"/>
</dbReference>
<accession>A0ABT9NE73</accession>
<dbReference type="HAMAP" id="MF_00047">
    <property type="entry name" value="Dala_Dala_lig"/>
    <property type="match status" value="1"/>
</dbReference>
<evidence type="ECO:0000256" key="14">
    <source>
        <dbReference type="PROSITE-ProRule" id="PRU00409"/>
    </source>
</evidence>
<dbReference type="PANTHER" id="PTHR23132">
    <property type="entry name" value="D-ALANINE--D-ALANINE LIGASE"/>
    <property type="match status" value="1"/>
</dbReference>
<keyword evidence="12 13" id="KW-0961">Cell wall biogenesis/degradation</keyword>
<keyword evidence="11" id="KW-0464">Manganese</keyword>
<evidence type="ECO:0000256" key="10">
    <source>
        <dbReference type="ARBA" id="ARBA00022984"/>
    </source>
</evidence>
<dbReference type="PANTHER" id="PTHR23132:SF25">
    <property type="entry name" value="D-ALANINE--D-ALANINE LIGASE A"/>
    <property type="match status" value="1"/>
</dbReference>
<dbReference type="InterPro" id="IPR000291">
    <property type="entry name" value="D-Ala_lig_Van_CS"/>
</dbReference>
<dbReference type="EC" id="6.3.2.4" evidence="13"/>
<evidence type="ECO:0000256" key="11">
    <source>
        <dbReference type="ARBA" id="ARBA00023211"/>
    </source>
</evidence>
<dbReference type="InterPro" id="IPR013815">
    <property type="entry name" value="ATP_grasp_subdomain_1"/>
</dbReference>
<keyword evidence="5" id="KW-0479">Metal-binding</keyword>
<evidence type="ECO:0000256" key="9">
    <source>
        <dbReference type="ARBA" id="ARBA00022960"/>
    </source>
</evidence>
<keyword evidence="8" id="KW-0460">Magnesium</keyword>
<dbReference type="PIRSF" id="PIRSF039102">
    <property type="entry name" value="Ddl/VanB"/>
    <property type="match status" value="1"/>
</dbReference>
<dbReference type="InterPro" id="IPR011127">
    <property type="entry name" value="Dala_Dala_lig_N"/>
</dbReference>
<dbReference type="InterPro" id="IPR011761">
    <property type="entry name" value="ATP-grasp"/>
</dbReference>
<sequence length="369" mass="39475">MEKIRLAVIYGGTSGEHAISRITAGGILRALDPSRYEVLSIGIRPDGTWVPGELDPAQMTMERGFAEVPESDRRIVLPMGDGTQPLLDIAADGSDMRMLGPIDVAFPMLHGPFGEDGTIQGLLEMANIPYVGSGVLASAAGMDKDMMKKVLIAAGLPVGPYVGVSARRWHTDQQGVIAEVSELEFPVYVKPARAGSSLGISRVDSIAGVVQAVCEAHEHDPKVVIEQGISGREIEVAVLGGVEHEPARASVPGEVLLEVPQGGFYDWESKYVSTDGLTMSIPAQLDDDVAATIRDLAVRAFDAFECEGLTRVDFFVADSGEILVNEINTMPGFTPFSMYPALWEATGVPYAELVDTLVDLALERPLGLR</sequence>
<comment type="cofactor">
    <cofactor evidence="1">
        <name>Mn(2+)</name>
        <dbReference type="ChEBI" id="CHEBI:29035"/>
    </cofactor>
</comment>
<evidence type="ECO:0000313" key="17">
    <source>
        <dbReference type="Proteomes" id="UP001243212"/>
    </source>
</evidence>
<dbReference type="EMBL" id="JAUSQX010000001">
    <property type="protein sequence ID" value="MDP9805686.1"/>
    <property type="molecule type" value="Genomic_DNA"/>
</dbReference>
<dbReference type="Proteomes" id="UP001243212">
    <property type="component" value="Unassembled WGS sequence"/>
</dbReference>
<comment type="function">
    <text evidence="13">Cell wall formation.</text>
</comment>
<dbReference type="Gene3D" id="3.30.1490.20">
    <property type="entry name" value="ATP-grasp fold, A domain"/>
    <property type="match status" value="1"/>
</dbReference>
<dbReference type="PROSITE" id="PS00843">
    <property type="entry name" value="DALA_DALA_LIGASE_1"/>
    <property type="match status" value="1"/>
</dbReference>
<dbReference type="PROSITE" id="PS50975">
    <property type="entry name" value="ATP_GRASP"/>
    <property type="match status" value="1"/>
</dbReference>
<keyword evidence="10 13" id="KW-0573">Peptidoglycan synthesis</keyword>
<protein>
    <recommendedName>
        <fullName evidence="13">D-alanine--D-alanine ligase</fullName>
        <ecNumber evidence="13">6.3.2.4</ecNumber>
    </recommendedName>
    <alternativeName>
        <fullName evidence="13">D-Ala-D-Ala ligase</fullName>
    </alternativeName>
    <alternativeName>
        <fullName evidence="13">D-alanylalanine synthetase</fullName>
    </alternativeName>
</protein>
<feature type="domain" description="ATP-grasp" evidence="15">
    <location>
        <begin position="148"/>
        <end position="359"/>
    </location>
</feature>
<dbReference type="SUPFAM" id="SSF56059">
    <property type="entry name" value="Glutathione synthetase ATP-binding domain-like"/>
    <property type="match status" value="1"/>
</dbReference>
<evidence type="ECO:0000256" key="5">
    <source>
        <dbReference type="ARBA" id="ARBA00022723"/>
    </source>
</evidence>
<evidence type="ECO:0000256" key="4">
    <source>
        <dbReference type="ARBA" id="ARBA00022598"/>
    </source>
</evidence>
<evidence type="ECO:0000256" key="12">
    <source>
        <dbReference type="ARBA" id="ARBA00023316"/>
    </source>
</evidence>
<evidence type="ECO:0000259" key="15">
    <source>
        <dbReference type="PROSITE" id="PS50975"/>
    </source>
</evidence>
<dbReference type="Pfam" id="PF07478">
    <property type="entry name" value="Dala_Dala_lig_C"/>
    <property type="match status" value="1"/>
</dbReference>
<comment type="pathway">
    <text evidence="13">Cell wall biogenesis; peptidoglycan biosynthesis.</text>
</comment>
<dbReference type="NCBIfam" id="NF002528">
    <property type="entry name" value="PRK01966.1-4"/>
    <property type="match status" value="1"/>
</dbReference>
<keyword evidence="17" id="KW-1185">Reference proteome</keyword>
<evidence type="ECO:0000256" key="13">
    <source>
        <dbReference type="HAMAP-Rule" id="MF_00047"/>
    </source>
</evidence>
<dbReference type="RefSeq" id="WP_307681951.1">
    <property type="nucleotide sequence ID" value="NZ_JAUSQX010000001.1"/>
</dbReference>
<keyword evidence="7 14" id="KW-0067">ATP-binding</keyword>
<evidence type="ECO:0000256" key="1">
    <source>
        <dbReference type="ARBA" id="ARBA00001936"/>
    </source>
</evidence>
<dbReference type="GO" id="GO:0008716">
    <property type="term" value="F:D-alanine-D-alanine ligase activity"/>
    <property type="evidence" value="ECO:0007669"/>
    <property type="project" value="UniProtKB-EC"/>
</dbReference>
<comment type="subcellular location">
    <subcellularLocation>
        <location evidence="13">Cytoplasm</location>
    </subcellularLocation>
</comment>
<gene>
    <name evidence="13" type="primary">ddl</name>
    <name evidence="16" type="ORF">J2S70_000268</name>
</gene>
<dbReference type="InterPro" id="IPR011095">
    <property type="entry name" value="Dala_Dala_lig_C"/>
</dbReference>
<keyword evidence="13" id="KW-0963">Cytoplasm</keyword>
<comment type="catalytic activity">
    <reaction evidence="13">
        <text>2 D-alanine + ATP = D-alanyl-D-alanine + ADP + phosphate + H(+)</text>
        <dbReference type="Rhea" id="RHEA:11224"/>
        <dbReference type="ChEBI" id="CHEBI:15378"/>
        <dbReference type="ChEBI" id="CHEBI:30616"/>
        <dbReference type="ChEBI" id="CHEBI:43474"/>
        <dbReference type="ChEBI" id="CHEBI:57416"/>
        <dbReference type="ChEBI" id="CHEBI:57822"/>
        <dbReference type="ChEBI" id="CHEBI:456216"/>
        <dbReference type="EC" id="6.3.2.4"/>
    </reaction>
</comment>
<keyword evidence="6 14" id="KW-0547">Nucleotide-binding</keyword>
<comment type="caution">
    <text evidence="16">The sequence shown here is derived from an EMBL/GenBank/DDBJ whole genome shotgun (WGS) entry which is preliminary data.</text>
</comment>
<dbReference type="Gene3D" id="3.30.470.20">
    <property type="entry name" value="ATP-grasp fold, B domain"/>
    <property type="match status" value="1"/>
</dbReference>
<keyword evidence="4 13" id="KW-0436">Ligase</keyword>
<evidence type="ECO:0000313" key="16">
    <source>
        <dbReference type="EMBL" id="MDP9805686.1"/>
    </source>
</evidence>
<dbReference type="InterPro" id="IPR016185">
    <property type="entry name" value="PreATP-grasp_dom_sf"/>
</dbReference>
<dbReference type="PROSITE" id="PS00844">
    <property type="entry name" value="DALA_DALA_LIGASE_2"/>
    <property type="match status" value="1"/>
</dbReference>
<name>A0ABT9NE73_9ACTO</name>
<evidence type="ECO:0000256" key="6">
    <source>
        <dbReference type="ARBA" id="ARBA00022741"/>
    </source>
</evidence>
<comment type="similarity">
    <text evidence="3 13">Belongs to the D-alanine--D-alanine ligase family.</text>
</comment>
<evidence type="ECO:0000256" key="8">
    <source>
        <dbReference type="ARBA" id="ARBA00022842"/>
    </source>
</evidence>
<reference evidence="16 17" key="1">
    <citation type="submission" date="2023-07" db="EMBL/GenBank/DDBJ databases">
        <title>Sequencing the genomes of 1000 actinobacteria strains.</title>
        <authorList>
            <person name="Klenk H.-P."/>
        </authorList>
    </citation>
    <scope>NUCLEOTIDE SEQUENCE [LARGE SCALE GENOMIC DNA]</scope>
    <source>
        <strain evidence="16 17">DSM 17163</strain>
    </source>
</reference>
<keyword evidence="9 13" id="KW-0133">Cell shape</keyword>
<organism evidence="16 17">
    <name type="scientific">Trueperella bonasi</name>
    <dbReference type="NCBI Taxonomy" id="312286"/>
    <lineage>
        <taxon>Bacteria</taxon>
        <taxon>Bacillati</taxon>
        <taxon>Actinomycetota</taxon>
        <taxon>Actinomycetes</taxon>
        <taxon>Actinomycetales</taxon>
        <taxon>Actinomycetaceae</taxon>
        <taxon>Trueperella</taxon>
    </lineage>
</organism>
<proteinExistence type="inferred from homology"/>
<evidence type="ECO:0000256" key="7">
    <source>
        <dbReference type="ARBA" id="ARBA00022840"/>
    </source>
</evidence>
<evidence type="ECO:0000256" key="2">
    <source>
        <dbReference type="ARBA" id="ARBA00001946"/>
    </source>
</evidence>
<evidence type="ECO:0000256" key="3">
    <source>
        <dbReference type="ARBA" id="ARBA00010871"/>
    </source>
</evidence>
<comment type="cofactor">
    <cofactor evidence="2">
        <name>Mg(2+)</name>
        <dbReference type="ChEBI" id="CHEBI:18420"/>
    </cofactor>
</comment>
<dbReference type="Gene3D" id="3.40.50.20">
    <property type="match status" value="1"/>
</dbReference>
<dbReference type="NCBIfam" id="TIGR01205">
    <property type="entry name" value="D_ala_D_alaTIGR"/>
    <property type="match status" value="1"/>
</dbReference>
<dbReference type="Pfam" id="PF01820">
    <property type="entry name" value="Dala_Dala_lig_N"/>
    <property type="match status" value="1"/>
</dbReference>
<dbReference type="SUPFAM" id="SSF52440">
    <property type="entry name" value="PreATP-grasp domain"/>
    <property type="match status" value="1"/>
</dbReference>